<dbReference type="PaxDb" id="3055-EDO97899"/>
<sequence length="125" mass="12893">MSNVAGVNSPDALSPFAIVTDKDIDRADNDPNHIFVRPDPIPASPFYILALPLAVTGAAADNTPAARRLAVGTTPAPNGALHRSHTPASPLATLTTPGMLRVGARGATVARPSRRRSAAARSIPD</sequence>
<dbReference type="GeneID" id="5726210"/>
<feature type="region of interest" description="Disordered" evidence="1">
    <location>
        <begin position="106"/>
        <end position="125"/>
    </location>
</feature>
<dbReference type="Gramene" id="PNW79964">
    <property type="protein sequence ID" value="PNW79964"/>
    <property type="gene ID" value="CHLRE_08g373357v5"/>
</dbReference>
<dbReference type="RefSeq" id="XP_042922089.1">
    <property type="nucleotide sequence ID" value="XM_043065089.1"/>
</dbReference>
<evidence type="ECO:0000313" key="2">
    <source>
        <dbReference type="EMBL" id="PNW79964.1"/>
    </source>
</evidence>
<keyword evidence="3" id="KW-1185">Reference proteome</keyword>
<evidence type="ECO:0000313" key="3">
    <source>
        <dbReference type="Proteomes" id="UP000006906"/>
    </source>
</evidence>
<dbReference type="AlphaFoldDB" id="A0A2K3DHG4"/>
<dbReference type="Proteomes" id="UP000006906">
    <property type="component" value="Chromosome 8"/>
</dbReference>
<dbReference type="InParanoid" id="A0A2K3DHG4"/>
<protein>
    <submittedName>
        <fullName evidence="2">Uncharacterized protein</fullName>
    </submittedName>
</protein>
<reference evidence="2 3" key="1">
    <citation type="journal article" date="2007" name="Science">
        <title>The Chlamydomonas genome reveals the evolution of key animal and plant functions.</title>
        <authorList>
            <person name="Merchant S.S."/>
            <person name="Prochnik S.E."/>
            <person name="Vallon O."/>
            <person name="Harris E.H."/>
            <person name="Karpowicz S.J."/>
            <person name="Witman G.B."/>
            <person name="Terry A."/>
            <person name="Salamov A."/>
            <person name="Fritz-Laylin L.K."/>
            <person name="Marechal-Drouard L."/>
            <person name="Marshall W.F."/>
            <person name="Qu L.H."/>
            <person name="Nelson D.R."/>
            <person name="Sanderfoot A.A."/>
            <person name="Spalding M.H."/>
            <person name="Kapitonov V.V."/>
            <person name="Ren Q."/>
            <person name="Ferris P."/>
            <person name="Lindquist E."/>
            <person name="Shapiro H."/>
            <person name="Lucas S.M."/>
            <person name="Grimwood J."/>
            <person name="Schmutz J."/>
            <person name="Cardol P."/>
            <person name="Cerutti H."/>
            <person name="Chanfreau G."/>
            <person name="Chen C.L."/>
            <person name="Cognat V."/>
            <person name="Croft M.T."/>
            <person name="Dent R."/>
            <person name="Dutcher S."/>
            <person name="Fernandez E."/>
            <person name="Fukuzawa H."/>
            <person name="Gonzalez-Ballester D."/>
            <person name="Gonzalez-Halphen D."/>
            <person name="Hallmann A."/>
            <person name="Hanikenne M."/>
            <person name="Hippler M."/>
            <person name="Inwood W."/>
            <person name="Jabbari K."/>
            <person name="Kalanon M."/>
            <person name="Kuras R."/>
            <person name="Lefebvre P.A."/>
            <person name="Lemaire S.D."/>
            <person name="Lobanov A.V."/>
            <person name="Lohr M."/>
            <person name="Manuell A."/>
            <person name="Meier I."/>
            <person name="Mets L."/>
            <person name="Mittag M."/>
            <person name="Mittelmeier T."/>
            <person name="Moroney J.V."/>
            <person name="Moseley J."/>
            <person name="Napoli C."/>
            <person name="Nedelcu A.M."/>
            <person name="Niyogi K."/>
            <person name="Novoselov S.V."/>
            <person name="Paulsen I.T."/>
            <person name="Pazour G."/>
            <person name="Purton S."/>
            <person name="Ral J.P."/>
            <person name="Riano-Pachon D.M."/>
            <person name="Riekhof W."/>
            <person name="Rymarquis L."/>
            <person name="Schroda M."/>
            <person name="Stern D."/>
            <person name="Umen J."/>
            <person name="Willows R."/>
            <person name="Wilson N."/>
            <person name="Zimmer S.L."/>
            <person name="Allmer J."/>
            <person name="Balk J."/>
            <person name="Bisova K."/>
            <person name="Chen C.J."/>
            <person name="Elias M."/>
            <person name="Gendler K."/>
            <person name="Hauser C."/>
            <person name="Lamb M.R."/>
            <person name="Ledford H."/>
            <person name="Long J.C."/>
            <person name="Minagawa J."/>
            <person name="Page M.D."/>
            <person name="Pan J."/>
            <person name="Pootakham W."/>
            <person name="Roje S."/>
            <person name="Rose A."/>
            <person name="Stahlberg E."/>
            <person name="Terauchi A.M."/>
            <person name="Yang P."/>
            <person name="Ball S."/>
            <person name="Bowler C."/>
            <person name="Dieckmann C.L."/>
            <person name="Gladyshev V.N."/>
            <person name="Green P."/>
            <person name="Jorgensen R."/>
            <person name="Mayfield S."/>
            <person name="Mueller-Roeber B."/>
            <person name="Rajamani S."/>
            <person name="Sayre R.T."/>
            <person name="Brokstein P."/>
            <person name="Dubchak I."/>
            <person name="Goodstein D."/>
            <person name="Hornick L."/>
            <person name="Huang Y.W."/>
            <person name="Jhaveri J."/>
            <person name="Luo Y."/>
            <person name="Martinez D."/>
            <person name="Ngau W.C."/>
            <person name="Otillar B."/>
            <person name="Poliakov A."/>
            <person name="Porter A."/>
            <person name="Szajkowski L."/>
            <person name="Werner G."/>
            <person name="Zhou K."/>
            <person name="Grigoriev I.V."/>
            <person name="Rokhsar D.S."/>
            <person name="Grossman A.R."/>
        </authorList>
    </citation>
    <scope>NUCLEOTIDE SEQUENCE [LARGE SCALE GENOMIC DNA]</scope>
    <source>
        <strain evidence="3">CC-503</strain>
    </source>
</reference>
<organism evidence="2 3">
    <name type="scientific">Chlamydomonas reinhardtii</name>
    <name type="common">Chlamydomonas smithii</name>
    <dbReference type="NCBI Taxonomy" id="3055"/>
    <lineage>
        <taxon>Eukaryota</taxon>
        <taxon>Viridiplantae</taxon>
        <taxon>Chlorophyta</taxon>
        <taxon>core chlorophytes</taxon>
        <taxon>Chlorophyceae</taxon>
        <taxon>CS clade</taxon>
        <taxon>Chlamydomonadales</taxon>
        <taxon>Chlamydomonadaceae</taxon>
        <taxon>Chlamydomonas</taxon>
    </lineage>
</organism>
<dbReference type="KEGG" id="cre:CHLRE_08g373357v5"/>
<proteinExistence type="predicted"/>
<dbReference type="EMBL" id="CM008969">
    <property type="protein sequence ID" value="PNW79964.1"/>
    <property type="molecule type" value="Genomic_DNA"/>
</dbReference>
<gene>
    <name evidence="2" type="ORF">CHLRE_08g373357v5</name>
</gene>
<name>A0A2K3DHG4_CHLRE</name>
<accession>A0A2K3DHG4</accession>
<evidence type="ECO:0000256" key="1">
    <source>
        <dbReference type="SAM" id="MobiDB-lite"/>
    </source>
</evidence>
<feature type="region of interest" description="Disordered" evidence="1">
    <location>
        <begin position="70"/>
        <end position="94"/>
    </location>
</feature>